<evidence type="ECO:0000256" key="2">
    <source>
        <dbReference type="ARBA" id="ARBA00022448"/>
    </source>
</evidence>
<dbReference type="PROSITE" id="PS50928">
    <property type="entry name" value="ABC_TM1"/>
    <property type="match status" value="1"/>
</dbReference>
<dbReference type="RefSeq" id="WP_149566700.1">
    <property type="nucleotide sequence ID" value="NZ_CP035807.1"/>
</dbReference>
<keyword evidence="5 7" id="KW-1133">Transmembrane helix</keyword>
<evidence type="ECO:0000313" key="9">
    <source>
        <dbReference type="EMBL" id="QEN03441.1"/>
    </source>
</evidence>
<feature type="transmembrane region" description="Helical" evidence="7">
    <location>
        <begin position="185"/>
        <end position="207"/>
    </location>
</feature>
<dbReference type="SUPFAM" id="SSF161098">
    <property type="entry name" value="MetI-like"/>
    <property type="match status" value="1"/>
</dbReference>
<keyword evidence="3" id="KW-1003">Cell membrane</keyword>
<keyword evidence="6 7" id="KW-0472">Membrane</keyword>
<evidence type="ECO:0000259" key="8">
    <source>
        <dbReference type="PROSITE" id="PS50928"/>
    </source>
</evidence>
<protein>
    <submittedName>
        <fullName evidence="9">Carbohydrate ABC transporter permease</fullName>
    </submittedName>
</protein>
<feature type="transmembrane region" description="Helical" evidence="7">
    <location>
        <begin position="115"/>
        <end position="137"/>
    </location>
</feature>
<evidence type="ECO:0000256" key="3">
    <source>
        <dbReference type="ARBA" id="ARBA00022475"/>
    </source>
</evidence>
<gene>
    <name evidence="9" type="ORF">EW093_01555</name>
</gene>
<evidence type="ECO:0000256" key="6">
    <source>
        <dbReference type="ARBA" id="ARBA00023136"/>
    </source>
</evidence>
<feature type="transmembrane region" description="Helical" evidence="7">
    <location>
        <begin position="12"/>
        <end position="34"/>
    </location>
</feature>
<evidence type="ECO:0000256" key="4">
    <source>
        <dbReference type="ARBA" id="ARBA00022692"/>
    </source>
</evidence>
<keyword evidence="10" id="KW-1185">Reference proteome</keyword>
<name>A0A5C1Q7N1_9SPIO</name>
<keyword evidence="2 7" id="KW-0813">Transport</keyword>
<dbReference type="InterPro" id="IPR000515">
    <property type="entry name" value="MetI-like"/>
</dbReference>
<evidence type="ECO:0000256" key="1">
    <source>
        <dbReference type="ARBA" id="ARBA00004651"/>
    </source>
</evidence>
<dbReference type="EMBL" id="CP035807">
    <property type="protein sequence ID" value="QEN03441.1"/>
    <property type="molecule type" value="Genomic_DNA"/>
</dbReference>
<feature type="transmembrane region" description="Helical" evidence="7">
    <location>
        <begin position="143"/>
        <end position="164"/>
    </location>
</feature>
<feature type="transmembrane region" description="Helical" evidence="7">
    <location>
        <begin position="262"/>
        <end position="281"/>
    </location>
</feature>
<dbReference type="AlphaFoldDB" id="A0A5C1Q7N1"/>
<dbReference type="Pfam" id="PF00528">
    <property type="entry name" value="BPD_transp_1"/>
    <property type="match status" value="1"/>
</dbReference>
<dbReference type="PANTHER" id="PTHR43744:SF9">
    <property type="entry name" value="POLYGALACTURONAN_RHAMNOGALACTURONAN TRANSPORT SYSTEM PERMEASE PROTEIN YTCP"/>
    <property type="match status" value="1"/>
</dbReference>
<accession>A0A5C1Q7N1</accession>
<dbReference type="PANTHER" id="PTHR43744">
    <property type="entry name" value="ABC TRANSPORTER PERMEASE PROTEIN MG189-RELATED-RELATED"/>
    <property type="match status" value="1"/>
</dbReference>
<keyword evidence="4 7" id="KW-0812">Transmembrane</keyword>
<dbReference type="KEGG" id="sper:EW093_01555"/>
<dbReference type="OrthoDB" id="356811at2"/>
<feature type="domain" description="ABC transmembrane type-1" evidence="8">
    <location>
        <begin position="77"/>
        <end position="281"/>
    </location>
</feature>
<dbReference type="GO" id="GO:0055085">
    <property type="term" value="P:transmembrane transport"/>
    <property type="evidence" value="ECO:0007669"/>
    <property type="project" value="InterPro"/>
</dbReference>
<reference evidence="9 10" key="2">
    <citation type="submission" date="2019-09" db="EMBL/GenBank/DDBJ databases">
        <title>Complete Genome Sequence and Methylome Analysis of free living Spirochaetas.</title>
        <authorList>
            <person name="Leshcheva N."/>
            <person name="Mikheeva N."/>
        </authorList>
    </citation>
    <scope>NUCLEOTIDE SEQUENCE [LARGE SCALE GENOMIC DNA]</scope>
    <source>
        <strain evidence="9 10">P</strain>
    </source>
</reference>
<evidence type="ECO:0000256" key="5">
    <source>
        <dbReference type="ARBA" id="ARBA00022989"/>
    </source>
</evidence>
<dbReference type="Proteomes" id="UP000323824">
    <property type="component" value="Chromosome"/>
</dbReference>
<comment type="subcellular location">
    <subcellularLocation>
        <location evidence="1 7">Cell membrane</location>
        <topology evidence="1 7">Multi-pass membrane protein</topology>
    </subcellularLocation>
</comment>
<dbReference type="GO" id="GO:0005886">
    <property type="term" value="C:plasma membrane"/>
    <property type="evidence" value="ECO:0007669"/>
    <property type="project" value="UniProtKB-SubCell"/>
</dbReference>
<dbReference type="InterPro" id="IPR035906">
    <property type="entry name" value="MetI-like_sf"/>
</dbReference>
<feature type="transmembrane region" description="Helical" evidence="7">
    <location>
        <begin position="85"/>
        <end position="103"/>
    </location>
</feature>
<comment type="similarity">
    <text evidence="7">Belongs to the binding-protein-dependent transport system permease family.</text>
</comment>
<evidence type="ECO:0000313" key="10">
    <source>
        <dbReference type="Proteomes" id="UP000323824"/>
    </source>
</evidence>
<dbReference type="CDD" id="cd06261">
    <property type="entry name" value="TM_PBP2"/>
    <property type="match status" value="1"/>
</dbReference>
<proteinExistence type="inferred from homology"/>
<dbReference type="Gene3D" id="1.10.3720.10">
    <property type="entry name" value="MetI-like"/>
    <property type="match status" value="1"/>
</dbReference>
<sequence>MINLKKTSTADMLFRTFNGLFMISFVVITLYPIINTLAISLNDGTDALRGGIYLFPRRFSLKNYITVLQKQNLITGAYITVSRTVLGTLLSVVSNAILAFIVSRKGFLLKKQLSIFWVVTMYVNGGLIPTFLLYKGLGLTNSFGVYVIPGMLSAFNMLVIRTYMNGIPDSLEESAQLDGAGYTTIFLRIIAPLCTPVFATIALFVAVGQWNSWFDAMLFNRMSHDLTTLQYELMKLLSSVTNQSTSIESMKNNSGSVTPTSVRAAATMITMLPIICVYPFLQRYFVTGLTLGGVKE</sequence>
<reference evidence="9 10" key="1">
    <citation type="submission" date="2019-02" db="EMBL/GenBank/DDBJ databases">
        <authorList>
            <person name="Fomenkov A."/>
            <person name="Dubinina G."/>
            <person name="Grabovich M."/>
            <person name="Vincze T."/>
            <person name="Roberts R.J."/>
        </authorList>
    </citation>
    <scope>NUCLEOTIDE SEQUENCE [LARGE SCALE GENOMIC DNA]</scope>
    <source>
        <strain evidence="9 10">P</strain>
    </source>
</reference>
<organism evidence="9 10">
    <name type="scientific">Thiospirochaeta perfilievii</name>
    <dbReference type="NCBI Taxonomy" id="252967"/>
    <lineage>
        <taxon>Bacteria</taxon>
        <taxon>Pseudomonadati</taxon>
        <taxon>Spirochaetota</taxon>
        <taxon>Spirochaetia</taxon>
        <taxon>Spirochaetales</taxon>
        <taxon>Spirochaetaceae</taxon>
        <taxon>Thiospirochaeta</taxon>
    </lineage>
</organism>
<evidence type="ECO:0000256" key="7">
    <source>
        <dbReference type="RuleBase" id="RU363032"/>
    </source>
</evidence>